<keyword evidence="1" id="KW-0175">Coiled coil</keyword>
<dbReference type="Proteomes" id="UP000215694">
    <property type="component" value="Unassembled WGS sequence"/>
</dbReference>
<reference evidence="2 3" key="1">
    <citation type="journal article" date="2017" name="Genome Announc.">
        <title>Draft Genome Sequence of Romboutsia weinsteinii sp. nov. Strain CCRI-19649(T) Isolated from Surface Water.</title>
        <authorList>
            <person name="Maheux A.F."/>
            <person name="Boudreau D.K."/>
            <person name="Berube E."/>
            <person name="Boissinot M."/>
            <person name="Cantin P."/>
            <person name="Raymond F."/>
            <person name="Corbeil J."/>
            <person name="Omar R.F."/>
            <person name="Bergeron M.G."/>
        </authorList>
    </citation>
    <scope>NUCLEOTIDE SEQUENCE [LARGE SCALE GENOMIC DNA]</scope>
    <source>
        <strain evidence="2 3">CCRI-19649</strain>
    </source>
</reference>
<dbReference type="AlphaFoldDB" id="A0A371J950"/>
<proteinExistence type="predicted"/>
<dbReference type="RefSeq" id="WP_094368441.1">
    <property type="nucleotide sequence ID" value="NZ_NOJY02000003.1"/>
</dbReference>
<organism evidence="2 3">
    <name type="scientific">Romboutsia weinsteinii</name>
    <dbReference type="NCBI Taxonomy" id="2020949"/>
    <lineage>
        <taxon>Bacteria</taxon>
        <taxon>Bacillati</taxon>
        <taxon>Bacillota</taxon>
        <taxon>Clostridia</taxon>
        <taxon>Peptostreptococcales</taxon>
        <taxon>Peptostreptococcaceae</taxon>
        <taxon>Romboutsia</taxon>
    </lineage>
</organism>
<dbReference type="OrthoDB" id="1749946at2"/>
<protein>
    <submittedName>
        <fullName evidence="2">Uncharacterized protein</fullName>
    </submittedName>
</protein>
<comment type="caution">
    <text evidence="2">The sequence shown here is derived from an EMBL/GenBank/DDBJ whole genome shotgun (WGS) entry which is preliminary data.</text>
</comment>
<dbReference type="EMBL" id="NOJY02000003">
    <property type="protein sequence ID" value="RDY29264.1"/>
    <property type="molecule type" value="Genomic_DNA"/>
</dbReference>
<sequence length="307" mass="35948">MKDNIIKKSYIAAFGIENKSLKNLMTINTKCMIDDDTQRYVYIDNNRLKDELIYYNFYGEKPQHNSILNILLPIMLANTNIQRSEDEAVKLMQKYVKYLKKEQYLFDYILGTVMYNCTVHTLLENKNIEYVDLLQSIKEKIIGLVVDLDKMSTIKFQMARINFIQEIDKYMELKVEDYDDSKIITTVLNILYDIYIEDREISIDGIESMKKSILSILGEDGEEEIDNIDFTLSMSEYIIKLRKYKINKKVYNQSADPRSLIGLNEGESKLDPILNQITIVSKNFSDNILRVKVQSKSGEYTLKFKKS</sequence>
<evidence type="ECO:0000313" key="2">
    <source>
        <dbReference type="EMBL" id="RDY29264.1"/>
    </source>
</evidence>
<evidence type="ECO:0000256" key="1">
    <source>
        <dbReference type="SAM" id="Coils"/>
    </source>
</evidence>
<accession>A0A371J950</accession>
<evidence type="ECO:0000313" key="3">
    <source>
        <dbReference type="Proteomes" id="UP000215694"/>
    </source>
</evidence>
<keyword evidence="3" id="KW-1185">Reference proteome</keyword>
<gene>
    <name evidence="2" type="ORF">CHL78_002855</name>
</gene>
<feature type="coiled-coil region" evidence="1">
    <location>
        <begin position="74"/>
        <end position="101"/>
    </location>
</feature>
<name>A0A371J950_9FIRM</name>